<evidence type="ECO:0008006" key="4">
    <source>
        <dbReference type="Google" id="ProtNLM"/>
    </source>
</evidence>
<reference evidence="2" key="1">
    <citation type="journal article" date="2023" name="bioRxiv">
        <title>Scaffold-level genome assemblies of two parasitoid biocontrol wasps reveal the parthenogenesis mechanism and an associated novel virus.</title>
        <authorList>
            <person name="Inwood S."/>
            <person name="Skelly J."/>
            <person name="Guhlin J."/>
            <person name="Harrop T."/>
            <person name="Goldson S."/>
            <person name="Dearden P."/>
        </authorList>
    </citation>
    <scope>NUCLEOTIDE SEQUENCE</scope>
    <source>
        <strain evidence="2">Irish</strain>
        <tissue evidence="2">Whole body</tissue>
    </source>
</reference>
<feature type="compositionally biased region" description="Acidic residues" evidence="1">
    <location>
        <begin position="100"/>
        <end position="127"/>
    </location>
</feature>
<keyword evidence="3" id="KW-1185">Reference proteome</keyword>
<proteinExistence type="predicted"/>
<dbReference type="Proteomes" id="UP001168990">
    <property type="component" value="Unassembled WGS sequence"/>
</dbReference>
<dbReference type="PANTHER" id="PTHR46579:SF1">
    <property type="entry name" value="F5_8 TYPE C DOMAIN-CONTAINING PROTEIN"/>
    <property type="match status" value="1"/>
</dbReference>
<evidence type="ECO:0000313" key="3">
    <source>
        <dbReference type="Proteomes" id="UP001168990"/>
    </source>
</evidence>
<feature type="region of interest" description="Disordered" evidence="1">
    <location>
        <begin position="20"/>
        <end position="39"/>
    </location>
</feature>
<evidence type="ECO:0000256" key="1">
    <source>
        <dbReference type="SAM" id="MobiDB-lite"/>
    </source>
</evidence>
<feature type="compositionally biased region" description="Basic and acidic residues" evidence="1">
    <location>
        <begin position="86"/>
        <end position="98"/>
    </location>
</feature>
<protein>
    <recommendedName>
        <fullName evidence="4">Transposase domain-containing protein</fullName>
    </recommendedName>
</protein>
<feature type="compositionally biased region" description="Acidic residues" evidence="1">
    <location>
        <begin position="72"/>
        <end position="85"/>
    </location>
</feature>
<name>A0AA39FWL6_9HYME</name>
<feature type="region of interest" description="Disordered" evidence="1">
    <location>
        <begin position="47"/>
        <end position="139"/>
    </location>
</feature>
<feature type="compositionally biased region" description="Basic and acidic residues" evidence="1">
    <location>
        <begin position="57"/>
        <end position="71"/>
    </location>
</feature>
<dbReference type="PANTHER" id="PTHR46579">
    <property type="entry name" value="F5/8 TYPE C DOMAIN-CONTAINING PROTEIN-RELATED"/>
    <property type="match status" value="1"/>
</dbReference>
<organism evidence="2 3">
    <name type="scientific">Microctonus aethiopoides</name>
    <dbReference type="NCBI Taxonomy" id="144406"/>
    <lineage>
        <taxon>Eukaryota</taxon>
        <taxon>Metazoa</taxon>
        <taxon>Ecdysozoa</taxon>
        <taxon>Arthropoda</taxon>
        <taxon>Hexapoda</taxon>
        <taxon>Insecta</taxon>
        <taxon>Pterygota</taxon>
        <taxon>Neoptera</taxon>
        <taxon>Endopterygota</taxon>
        <taxon>Hymenoptera</taxon>
        <taxon>Apocrita</taxon>
        <taxon>Ichneumonoidea</taxon>
        <taxon>Braconidae</taxon>
        <taxon>Euphorinae</taxon>
        <taxon>Microctonus</taxon>
    </lineage>
</organism>
<feature type="compositionally biased region" description="Basic and acidic residues" evidence="1">
    <location>
        <begin position="24"/>
        <end position="33"/>
    </location>
</feature>
<gene>
    <name evidence="2" type="ORF">PV328_001029</name>
</gene>
<comment type="caution">
    <text evidence="2">The sequence shown here is derived from an EMBL/GenBank/DDBJ whole genome shotgun (WGS) entry which is preliminary data.</text>
</comment>
<dbReference type="EMBL" id="JAQQBS010000001">
    <property type="protein sequence ID" value="KAK0176931.1"/>
    <property type="molecule type" value="Genomic_DNA"/>
</dbReference>
<evidence type="ECO:0000313" key="2">
    <source>
        <dbReference type="EMBL" id="KAK0176931.1"/>
    </source>
</evidence>
<dbReference type="AlphaFoldDB" id="A0AA39FWL6"/>
<accession>A0AA39FWL6</accession>
<sequence>MSRKPFGALSKRRKRDYLQSIFQHDADGPREDVEPLLNRHQVAVQHIEVNVAENEERDNTEGDREIMHGNDNDNDNQENYENDIEANDRNDNGNRNDENNGSDDDNDDNDDDDDDDNDDDDDDDGDDDNNHYASPLYDGAPVTAGESMMLILNLYLKHNITQTLLSDIFTIINLHSIKSEETFCHSLHKFRKYFSLAKKNDDGIVKHYYCSSCMKNLTQHHEICEECQVLGMVEVSYFIEMPFLLQLKEMFKRKDFYNRLQHRFQHRNIDEGSLRDLYDGRLYKQMIGSGFLINPNNISLTWYSDGILVFKSSKISMWQLYLTVNKLPIKERAKRCNILLAGLWFGKNKPDANYFFTKLWLQFENLSKGQYFILPDKQIIKVRGLLLYGACDLPAKSLFLNMTQFNGKYGCPACLCPGEFLNLDSGGRTHIYPYNEDLPMRTAEETKRHGNIALGTNDPVMGVKGPCVLANLMADFILGTTVDRMHGVDGGVVKKLFTLWFESAYSNKEYSLLKVKKVINHRLKAIKPPKFIHRMPRNIEELVHWKSSELKIWLFCYSVPVLNGIMREKYFQPYLLLVAGIAYLSSDVVTDAMINLSYNFLHKFVREFEILYGKEFCTINIHQLLHLPTCVRNNGPLWVYTCYKYENLNGELLKLIHGSRHIDS</sequence>
<reference evidence="2" key="2">
    <citation type="submission" date="2023-03" db="EMBL/GenBank/DDBJ databases">
        <authorList>
            <person name="Inwood S.N."/>
            <person name="Skelly J.G."/>
            <person name="Guhlin J."/>
            <person name="Harrop T.W.R."/>
            <person name="Goldson S.G."/>
            <person name="Dearden P.K."/>
        </authorList>
    </citation>
    <scope>NUCLEOTIDE SEQUENCE</scope>
    <source>
        <strain evidence="2">Irish</strain>
        <tissue evidence="2">Whole body</tissue>
    </source>
</reference>